<feature type="domain" description="Carbohydrate kinase FGGY N-terminal" evidence="7">
    <location>
        <begin position="4"/>
        <end position="284"/>
    </location>
</feature>
<dbReference type="InterPro" id="IPR005929">
    <property type="entry name" value="Ribulokinase"/>
</dbReference>
<dbReference type="PANTHER" id="PTHR43435">
    <property type="entry name" value="RIBULOKINASE"/>
    <property type="match status" value="1"/>
</dbReference>
<evidence type="ECO:0000313" key="9">
    <source>
        <dbReference type="EMBL" id="NMC63429.1"/>
    </source>
</evidence>
<dbReference type="CDD" id="cd07781">
    <property type="entry name" value="ASKHA_NBD_FGGY_L-RBK"/>
    <property type="match status" value="1"/>
</dbReference>
<dbReference type="Pfam" id="PF00370">
    <property type="entry name" value="FGGY_N"/>
    <property type="match status" value="1"/>
</dbReference>
<dbReference type="GO" id="GO:0005737">
    <property type="term" value="C:cytoplasm"/>
    <property type="evidence" value="ECO:0007669"/>
    <property type="project" value="TreeGrafter"/>
</dbReference>
<name>A0A7X9FTB6_9DELT</name>
<keyword evidence="5" id="KW-0054">Arabinose catabolism</keyword>
<dbReference type="AlphaFoldDB" id="A0A7X9FTB6"/>
<dbReference type="EC" id="2.7.1.16" evidence="9"/>
<evidence type="ECO:0000313" key="10">
    <source>
        <dbReference type="Proteomes" id="UP000524246"/>
    </source>
</evidence>
<dbReference type="GO" id="GO:0005524">
    <property type="term" value="F:ATP binding"/>
    <property type="evidence" value="ECO:0007669"/>
    <property type="project" value="UniProtKB-KW"/>
</dbReference>
<keyword evidence="6" id="KW-0119">Carbohydrate metabolism</keyword>
<feature type="domain" description="Carbohydrate kinase FGGY C-terminal" evidence="8">
    <location>
        <begin position="294"/>
        <end position="485"/>
    </location>
</feature>
<proteinExistence type="predicted"/>
<keyword evidence="3 9" id="KW-0418">Kinase</keyword>
<dbReference type="Gene3D" id="3.30.420.40">
    <property type="match status" value="2"/>
</dbReference>
<evidence type="ECO:0000256" key="3">
    <source>
        <dbReference type="ARBA" id="ARBA00022777"/>
    </source>
</evidence>
<evidence type="ECO:0000256" key="2">
    <source>
        <dbReference type="ARBA" id="ARBA00022741"/>
    </source>
</evidence>
<dbReference type="EMBL" id="JAAZON010000438">
    <property type="protein sequence ID" value="NMC63429.1"/>
    <property type="molecule type" value="Genomic_DNA"/>
</dbReference>
<evidence type="ECO:0000256" key="4">
    <source>
        <dbReference type="ARBA" id="ARBA00022840"/>
    </source>
</evidence>
<dbReference type="GO" id="GO:0008741">
    <property type="term" value="F:ribulokinase activity"/>
    <property type="evidence" value="ECO:0007669"/>
    <property type="project" value="UniProtKB-EC"/>
</dbReference>
<evidence type="ECO:0000259" key="7">
    <source>
        <dbReference type="Pfam" id="PF00370"/>
    </source>
</evidence>
<dbReference type="Pfam" id="PF02782">
    <property type="entry name" value="FGGY_C"/>
    <property type="match status" value="1"/>
</dbReference>
<dbReference type="SUPFAM" id="SSF53067">
    <property type="entry name" value="Actin-like ATPase domain"/>
    <property type="match status" value="2"/>
</dbReference>
<gene>
    <name evidence="9" type="ORF">GYA55_09720</name>
</gene>
<organism evidence="9 10">
    <name type="scientific">SAR324 cluster bacterium</name>
    <dbReference type="NCBI Taxonomy" id="2024889"/>
    <lineage>
        <taxon>Bacteria</taxon>
        <taxon>Deltaproteobacteria</taxon>
        <taxon>SAR324 cluster</taxon>
    </lineage>
</organism>
<protein>
    <submittedName>
        <fullName evidence="9">Ribulokinase</fullName>
        <ecNumber evidence="9">2.7.1.16</ecNumber>
    </submittedName>
</protein>
<evidence type="ECO:0000256" key="1">
    <source>
        <dbReference type="ARBA" id="ARBA00022679"/>
    </source>
</evidence>
<dbReference type="InterPro" id="IPR000577">
    <property type="entry name" value="Carb_kinase_FGGY"/>
</dbReference>
<sequence>MAKYSLGLDYGTNSVRSILVDVKNGHELATSIWNYAHGTHGVILSKDPNLARQHPADYVKGAEIVIKSVLSIAKKKLKSFKPSDVIGIGVDTTGSTPLPVDERGKPLAFYKDFANEPSAMAWLWKDHTGVKEAAEITAKARKTRPKYLAKCGGTYSSEWFFSKIFHCLRNNPKVFNAAYTWVEIADWIPAMLCGTEAPDKIKIGICAAGHKAMYNDAWGGYPDAAFLASLDKRLGVLRSRLPEKAYTINEAAGYLSLEWARKTGLRPGTPVAVGAFDAHLGAVGSGIKEGTLVKIIGTSTCDMMVNPLTKKLADVPGVCGIVKGSILPGFYGLEAGQSAVGDIFNWFVEYIKPGGEKSAKHEILEAQASKLRPGESGLLALDWNNGNRTILVDQRLTGLLVGQSLYTTPAEIYRALIEATAFGALTIIKRVEEYGVKVSQIVNCGGIAEKSPLTMQIYADVTGRPMKISRSAQTCALGAAIAGALVARKKGGGYDTVQAAQRAMTGLKPKVYKPNPKAHAIYKELYSLYRSMHDAFGTTKWKGNLSGIMKKLIEIRERER</sequence>
<evidence type="ECO:0000256" key="5">
    <source>
        <dbReference type="ARBA" id="ARBA00022935"/>
    </source>
</evidence>
<evidence type="ECO:0000259" key="8">
    <source>
        <dbReference type="Pfam" id="PF02782"/>
    </source>
</evidence>
<dbReference type="InterPro" id="IPR018485">
    <property type="entry name" value="FGGY_C"/>
</dbReference>
<keyword evidence="2" id="KW-0547">Nucleotide-binding</keyword>
<dbReference type="Proteomes" id="UP000524246">
    <property type="component" value="Unassembled WGS sequence"/>
</dbReference>
<dbReference type="PANTHER" id="PTHR43435:SF4">
    <property type="entry name" value="FGGY CARBOHYDRATE KINASE DOMAIN-CONTAINING PROTEIN"/>
    <property type="match status" value="1"/>
</dbReference>
<accession>A0A7X9FTB6</accession>
<dbReference type="InterPro" id="IPR018484">
    <property type="entry name" value="FGGY_N"/>
</dbReference>
<dbReference type="GO" id="GO:0019569">
    <property type="term" value="P:L-arabinose catabolic process to D-xylulose 5-phosphate"/>
    <property type="evidence" value="ECO:0007669"/>
    <property type="project" value="InterPro"/>
</dbReference>
<comment type="caution">
    <text evidence="9">The sequence shown here is derived from an EMBL/GenBank/DDBJ whole genome shotgun (WGS) entry which is preliminary data.</text>
</comment>
<keyword evidence="1 9" id="KW-0808">Transferase</keyword>
<dbReference type="InterPro" id="IPR043129">
    <property type="entry name" value="ATPase_NBD"/>
</dbReference>
<keyword evidence="4" id="KW-0067">ATP-binding</keyword>
<dbReference type="GO" id="GO:0019150">
    <property type="term" value="F:D-ribulokinase activity"/>
    <property type="evidence" value="ECO:0007669"/>
    <property type="project" value="TreeGrafter"/>
</dbReference>
<evidence type="ECO:0000256" key="6">
    <source>
        <dbReference type="ARBA" id="ARBA00023277"/>
    </source>
</evidence>
<reference evidence="9 10" key="1">
    <citation type="journal article" date="2020" name="Biotechnol. Biofuels">
        <title>New insights from the biogas microbiome by comprehensive genome-resolved metagenomics of nearly 1600 species originating from multiple anaerobic digesters.</title>
        <authorList>
            <person name="Campanaro S."/>
            <person name="Treu L."/>
            <person name="Rodriguez-R L.M."/>
            <person name="Kovalovszki A."/>
            <person name="Ziels R.M."/>
            <person name="Maus I."/>
            <person name="Zhu X."/>
            <person name="Kougias P.G."/>
            <person name="Basile A."/>
            <person name="Luo G."/>
            <person name="Schluter A."/>
            <person name="Konstantinidis K.T."/>
            <person name="Angelidaki I."/>
        </authorList>
    </citation>
    <scope>NUCLEOTIDE SEQUENCE [LARGE SCALE GENOMIC DNA]</scope>
    <source>
        <strain evidence="9">AS27yjCOA_65</strain>
    </source>
</reference>
<dbReference type="NCBIfam" id="NF003154">
    <property type="entry name" value="PRK04123.1"/>
    <property type="match status" value="1"/>
</dbReference>
<dbReference type="PIRSF" id="PIRSF000538">
    <property type="entry name" value="GlpK"/>
    <property type="match status" value="1"/>
</dbReference>